<dbReference type="AlphaFoldDB" id="A0A323TKG3"/>
<keyword evidence="1" id="KW-0812">Transmembrane</keyword>
<gene>
    <name evidence="2" type="ORF">CR194_03380</name>
</gene>
<feature type="transmembrane region" description="Helical" evidence="1">
    <location>
        <begin position="88"/>
        <end position="109"/>
    </location>
</feature>
<dbReference type="PANTHER" id="PTHR37692">
    <property type="entry name" value="HYPOTHETICAL MEMBRANE SPANNING PROTEIN"/>
    <property type="match status" value="1"/>
</dbReference>
<dbReference type="Proteomes" id="UP000248214">
    <property type="component" value="Unassembled WGS sequence"/>
</dbReference>
<keyword evidence="1" id="KW-0472">Membrane</keyword>
<evidence type="ECO:0000256" key="1">
    <source>
        <dbReference type="SAM" id="Phobius"/>
    </source>
</evidence>
<feature type="transmembrane region" description="Helical" evidence="1">
    <location>
        <begin position="56"/>
        <end position="76"/>
    </location>
</feature>
<accession>A0A323TKG3</accession>
<dbReference type="Pfam" id="PF04238">
    <property type="entry name" value="DUF420"/>
    <property type="match status" value="1"/>
</dbReference>
<feature type="transmembrane region" description="Helical" evidence="1">
    <location>
        <begin position="20"/>
        <end position="44"/>
    </location>
</feature>
<dbReference type="OrthoDB" id="9811380at2"/>
<dbReference type="EMBL" id="PDOD01000001">
    <property type="protein sequence ID" value="PYZ94586.1"/>
    <property type="molecule type" value="Genomic_DNA"/>
</dbReference>
<evidence type="ECO:0000313" key="3">
    <source>
        <dbReference type="Proteomes" id="UP000248214"/>
    </source>
</evidence>
<proteinExistence type="predicted"/>
<organism evidence="2 3">
    <name type="scientific">Salipaludibacillus keqinensis</name>
    <dbReference type="NCBI Taxonomy" id="2045207"/>
    <lineage>
        <taxon>Bacteria</taxon>
        <taxon>Bacillati</taxon>
        <taxon>Bacillota</taxon>
        <taxon>Bacilli</taxon>
        <taxon>Bacillales</taxon>
        <taxon>Bacillaceae</taxon>
    </lineage>
</organism>
<name>A0A323TKG3_9BACI</name>
<keyword evidence="3" id="KW-1185">Reference proteome</keyword>
<evidence type="ECO:0000313" key="2">
    <source>
        <dbReference type="EMBL" id="PYZ94586.1"/>
    </source>
</evidence>
<protein>
    <recommendedName>
        <fullName evidence="4">DUF420 domain-containing protein</fullName>
    </recommendedName>
</protein>
<evidence type="ECO:0008006" key="4">
    <source>
        <dbReference type="Google" id="ProtNLM"/>
    </source>
</evidence>
<comment type="caution">
    <text evidence="2">The sequence shown here is derived from an EMBL/GenBank/DDBJ whole genome shotgun (WGS) entry which is preliminary data.</text>
</comment>
<dbReference type="InterPro" id="IPR007352">
    <property type="entry name" value="DUF420"/>
</dbReference>
<reference evidence="2 3" key="1">
    <citation type="submission" date="2017-10" db="EMBL/GenBank/DDBJ databases">
        <title>Bacillus sp. nov., a halophilic bacterium isolated from a Keqin Lake.</title>
        <authorList>
            <person name="Wang H."/>
        </authorList>
    </citation>
    <scope>NUCLEOTIDE SEQUENCE [LARGE SCALE GENOMIC DNA]</scope>
    <source>
        <strain evidence="2 3">KQ-12</strain>
    </source>
</reference>
<sequence length="189" mass="21782">MLKELRRIKDLWNKIVNHHVRTVIIVTIIVNFLVVLLSFIPGYVGKLPNWISTLPLLNATLNSFTFAFLLLALLAIIKGNIKLHQRFIYGAFTTTSLFLISYVTFHFMAESTPYGGTGVMVGFYYFILITHIILAAIIVPLALMSFFTGYKDMRSTHRKWVRWTMPLWLYVSATGVLVYVMISPYYTFN</sequence>
<feature type="transmembrane region" description="Helical" evidence="1">
    <location>
        <begin position="167"/>
        <end position="186"/>
    </location>
</feature>
<keyword evidence="1" id="KW-1133">Transmembrane helix</keyword>
<feature type="transmembrane region" description="Helical" evidence="1">
    <location>
        <begin position="121"/>
        <end position="147"/>
    </location>
</feature>
<dbReference type="PANTHER" id="PTHR37692:SF1">
    <property type="entry name" value="DUF420 DOMAIN-CONTAINING PROTEIN"/>
    <property type="match status" value="1"/>
</dbReference>